<dbReference type="GO" id="GO:0016020">
    <property type="term" value="C:membrane"/>
    <property type="evidence" value="ECO:0007669"/>
    <property type="project" value="InterPro"/>
</dbReference>
<evidence type="ECO:0000256" key="1">
    <source>
        <dbReference type="SAM" id="Phobius"/>
    </source>
</evidence>
<keyword evidence="1" id="KW-0812">Transmembrane</keyword>
<keyword evidence="1" id="KW-1133">Transmembrane helix</keyword>
<evidence type="ECO:0000313" key="3">
    <source>
        <dbReference type="EMBL" id="AKP53552.1"/>
    </source>
</evidence>
<dbReference type="InterPro" id="IPR010559">
    <property type="entry name" value="Sig_transdc_His_kin_internal"/>
</dbReference>
<feature type="transmembrane region" description="Helical" evidence="1">
    <location>
        <begin position="150"/>
        <end position="169"/>
    </location>
</feature>
<dbReference type="Gene3D" id="3.30.565.10">
    <property type="entry name" value="Histidine kinase-like ATPase, C-terminal domain"/>
    <property type="match status" value="1"/>
</dbReference>
<feature type="transmembrane region" description="Helical" evidence="1">
    <location>
        <begin position="175"/>
        <end position="198"/>
    </location>
</feature>
<evidence type="ECO:0000313" key="4">
    <source>
        <dbReference type="Proteomes" id="UP000036520"/>
    </source>
</evidence>
<dbReference type="OrthoDB" id="9792992at2"/>
<dbReference type="SUPFAM" id="SSF55874">
    <property type="entry name" value="ATPase domain of HSP90 chaperone/DNA topoisomerase II/histidine kinase"/>
    <property type="match status" value="1"/>
</dbReference>
<feature type="domain" description="Signal transduction histidine kinase internal region" evidence="2">
    <location>
        <begin position="282"/>
        <end position="360"/>
    </location>
</feature>
<proteinExistence type="predicted"/>
<dbReference type="Proteomes" id="UP000036520">
    <property type="component" value="Chromosome"/>
</dbReference>
<dbReference type="STRING" id="320787.CA2015_4203"/>
<feature type="transmembrane region" description="Helical" evidence="1">
    <location>
        <begin position="210"/>
        <end position="231"/>
    </location>
</feature>
<accession>A0A0H4PYP9</accession>
<dbReference type="PANTHER" id="PTHR34220">
    <property type="entry name" value="SENSOR HISTIDINE KINASE YPDA"/>
    <property type="match status" value="1"/>
</dbReference>
<dbReference type="EMBL" id="CP012040">
    <property type="protein sequence ID" value="AKP53552.1"/>
    <property type="molecule type" value="Genomic_DNA"/>
</dbReference>
<name>A0A0H4PYP9_9BACT</name>
<keyword evidence="1" id="KW-0472">Membrane</keyword>
<protein>
    <submittedName>
        <fullName evidence="3">Putative signal transduction histidine kinase</fullName>
    </submittedName>
</protein>
<dbReference type="InterPro" id="IPR050640">
    <property type="entry name" value="Bact_2-comp_sensor_kinase"/>
</dbReference>
<keyword evidence="3" id="KW-0418">Kinase</keyword>
<feature type="transmembrane region" description="Helical" evidence="1">
    <location>
        <begin position="43"/>
        <end position="68"/>
    </location>
</feature>
<keyword evidence="3" id="KW-0808">Transferase</keyword>
<organism evidence="3 4">
    <name type="scientific">Cyclobacterium amurskyense</name>
    <dbReference type="NCBI Taxonomy" id="320787"/>
    <lineage>
        <taxon>Bacteria</taxon>
        <taxon>Pseudomonadati</taxon>
        <taxon>Bacteroidota</taxon>
        <taxon>Cytophagia</taxon>
        <taxon>Cytophagales</taxon>
        <taxon>Cyclobacteriaceae</taxon>
        <taxon>Cyclobacterium</taxon>
    </lineage>
</organism>
<dbReference type="KEGG" id="camu:CA2015_4203"/>
<evidence type="ECO:0000259" key="2">
    <source>
        <dbReference type="Pfam" id="PF06580"/>
    </source>
</evidence>
<feature type="transmembrane region" description="Helical" evidence="1">
    <location>
        <begin position="237"/>
        <end position="260"/>
    </location>
</feature>
<dbReference type="RefSeq" id="WP_048643649.1">
    <property type="nucleotide sequence ID" value="NZ_CAXBGM010000007.1"/>
</dbReference>
<feature type="transmembrane region" description="Helical" evidence="1">
    <location>
        <begin position="80"/>
        <end position="99"/>
    </location>
</feature>
<dbReference type="GO" id="GO:0000155">
    <property type="term" value="F:phosphorelay sensor kinase activity"/>
    <property type="evidence" value="ECO:0007669"/>
    <property type="project" value="InterPro"/>
</dbReference>
<reference evidence="3 4" key="1">
    <citation type="submission" date="2015-07" db="EMBL/GenBank/DDBJ databases">
        <authorList>
            <person name="Kim K.M."/>
        </authorList>
    </citation>
    <scope>NUCLEOTIDE SEQUENCE [LARGE SCALE GENOMIC DNA]</scope>
    <source>
        <strain evidence="3 4">KCTC 12363</strain>
    </source>
</reference>
<dbReference type="PANTHER" id="PTHR34220:SF7">
    <property type="entry name" value="SENSOR HISTIDINE KINASE YPDA"/>
    <property type="match status" value="1"/>
</dbReference>
<keyword evidence="4" id="KW-1185">Reference proteome</keyword>
<feature type="transmembrane region" description="Helical" evidence="1">
    <location>
        <begin position="12"/>
        <end position="31"/>
    </location>
</feature>
<feature type="transmembrane region" description="Helical" evidence="1">
    <location>
        <begin position="111"/>
        <end position="130"/>
    </location>
</feature>
<dbReference type="Pfam" id="PF06580">
    <property type="entry name" value="His_kinase"/>
    <property type="match status" value="1"/>
</dbReference>
<gene>
    <name evidence="3" type="ORF">CA2015_4203</name>
</gene>
<dbReference type="AlphaFoldDB" id="A0A0H4PYP9"/>
<sequence length="475" mass="54457">MKTKSLAFRQIEWWIVTLVFLIIVLVNILSAGNRGHYSFNDGLIGYFTKIIIPLILFLVFYLFHMVLIPNYLKNKKKAPLILLSLFIAIFSYIIITLFSDGANITEAPFTAYYFKITAIYIGYMIWVVFLRQVLISNNQVSYQTYNIVRLLSLFFFLILFLVQIDQIVYNRINFLIAGILAFGLPSVSLVLVYNYFLIYSKRVSGKRKAANWYNALLVLLILLIFLIIGIASNEGAIALVGLGIGLLIQLVIIPFSNLAFEKYFGMVGQIKNLSHKVDVGSANLSFLKSQINPHFLFNALNTLYGTALIEKAERTSDGIQKLGDMMRFMIHENQQDKIPLKREIEYVNNYLDLQMLRFENEENLSVDFKLPTTECDGNIAPMLLIPFVENAFKHGISTKNKSWIRINLRCMKGTVHLDLVNSIHPKKLTDDPKDESGIGLDNVRNRLEHYYPGKYSLSTISNESEYFVHFSLQLD</sequence>
<dbReference type="InterPro" id="IPR036890">
    <property type="entry name" value="HATPase_C_sf"/>
</dbReference>